<reference evidence="1 2" key="1">
    <citation type="submission" date="2012-03" db="EMBL/GenBank/DDBJ databases">
        <title>The Genome Sequence of Bartonella taylorii 8TBB.</title>
        <authorList>
            <consortium name="The Broad Institute Genome Sequencing Platform"/>
            <consortium name="The Broad Institute Genome Sequencing Center for Infectious Disease"/>
            <person name="Feldgarden M."/>
            <person name="Kirby J."/>
            <person name="Kosoy M."/>
            <person name="Birtles R."/>
            <person name="Probert W.S."/>
            <person name="Chiaraviglio L."/>
            <person name="Young S.K."/>
            <person name="Zeng Q."/>
            <person name="Gargeya S."/>
            <person name="Fitzgerald M."/>
            <person name="Haas B."/>
            <person name="Abouelleil A."/>
            <person name="Alvarado L."/>
            <person name="Arachchi H.M."/>
            <person name="Berlin A."/>
            <person name="Chapman S.B."/>
            <person name="Gearin G."/>
            <person name="Goldberg J."/>
            <person name="Griggs A."/>
            <person name="Gujja S."/>
            <person name="Hansen M."/>
            <person name="Heiman D."/>
            <person name="Howarth C."/>
            <person name="Larimer J."/>
            <person name="Lui A."/>
            <person name="MacDonald P.J.P."/>
            <person name="McCowen C."/>
            <person name="Montmayeur A."/>
            <person name="Murphy C."/>
            <person name="Neiman D."/>
            <person name="Pearson M."/>
            <person name="Priest M."/>
            <person name="Roberts A."/>
            <person name="Saif S."/>
            <person name="Shea T."/>
            <person name="Sisk P."/>
            <person name="Stolte C."/>
            <person name="Sykes S."/>
            <person name="Wortman J."/>
            <person name="Nusbaum C."/>
            <person name="Birren B."/>
        </authorList>
    </citation>
    <scope>NUCLEOTIDE SEQUENCE [LARGE SCALE GENOMIC DNA]</scope>
    <source>
        <strain evidence="1 2">8TBB</strain>
    </source>
</reference>
<dbReference type="AlphaFoldDB" id="A0A9P2W1Q7"/>
<organism evidence="1 2">
    <name type="scientific">Bartonella taylorii 8TBB</name>
    <dbReference type="NCBI Taxonomy" id="1094560"/>
    <lineage>
        <taxon>Bacteria</taxon>
        <taxon>Pseudomonadati</taxon>
        <taxon>Pseudomonadota</taxon>
        <taxon>Alphaproteobacteria</taxon>
        <taxon>Hyphomicrobiales</taxon>
        <taxon>Bartonellaceae</taxon>
        <taxon>Bartonella</taxon>
    </lineage>
</organism>
<evidence type="ECO:0000313" key="2">
    <source>
        <dbReference type="Proteomes" id="UP000002648"/>
    </source>
</evidence>
<dbReference type="RefSeq" id="WP_004861374.1">
    <property type="nucleotide sequence ID" value="NZ_JH725055.1"/>
</dbReference>
<name>A0A9P2W1Q7_BARTA</name>
<dbReference type="EMBL" id="AIMD01000055">
    <property type="protein sequence ID" value="EJF92285.1"/>
    <property type="molecule type" value="Genomic_DNA"/>
</dbReference>
<proteinExistence type="predicted"/>
<evidence type="ECO:0000313" key="1">
    <source>
        <dbReference type="EMBL" id="EJF92285.1"/>
    </source>
</evidence>
<accession>A0A9P2W1Q7</accession>
<gene>
    <name evidence="1" type="ORF">ME9_01687</name>
</gene>
<comment type="caution">
    <text evidence="1">The sequence shown here is derived from an EMBL/GenBank/DDBJ whole genome shotgun (WGS) entry which is preliminary data.</text>
</comment>
<dbReference type="OrthoDB" id="3015044at2"/>
<sequence length="193" mass="22376">MDKINLRKQKYSPHENPFLKNSEIFADNKIVKTCIIQQKFINSDTDKIEVVPIIHVTEKINKENFIEIFADGIQAIFNLSRTGHRALIIVLEEYQSNKSTNEDSSSVTLIWFDGGINGKKCDMVDRTFHNGLRELIQKGILKPKLPNQYWVNPILFFKGDKIAFMKEYQMESSSAKLDIPPDEYQTDIEDFTK</sequence>
<dbReference type="Proteomes" id="UP000002648">
    <property type="component" value="Unassembled WGS sequence"/>
</dbReference>
<keyword evidence="2" id="KW-1185">Reference proteome</keyword>
<protein>
    <recommendedName>
        <fullName evidence="3">Plasmid replication protein RepL domain-containing protein</fullName>
    </recommendedName>
</protein>
<evidence type="ECO:0008006" key="3">
    <source>
        <dbReference type="Google" id="ProtNLM"/>
    </source>
</evidence>